<feature type="region of interest" description="Disordered" evidence="1">
    <location>
        <begin position="76"/>
        <end position="96"/>
    </location>
</feature>
<evidence type="ECO:0000256" key="1">
    <source>
        <dbReference type="SAM" id="MobiDB-lite"/>
    </source>
</evidence>
<feature type="compositionally biased region" description="Basic and acidic residues" evidence="1">
    <location>
        <begin position="76"/>
        <end position="90"/>
    </location>
</feature>
<reference evidence="3" key="1">
    <citation type="submission" date="2016-06" db="EMBL/GenBank/DDBJ databases">
        <title>Parallel loss of symbiosis genes in relatives of nitrogen-fixing non-legume Parasponia.</title>
        <authorList>
            <person name="Van Velzen R."/>
            <person name="Holmer R."/>
            <person name="Bu F."/>
            <person name="Rutten L."/>
            <person name="Van Zeijl A."/>
            <person name="Liu W."/>
            <person name="Santuari L."/>
            <person name="Cao Q."/>
            <person name="Sharma T."/>
            <person name="Shen D."/>
            <person name="Roswanjaya Y."/>
            <person name="Wardhani T."/>
            <person name="Kalhor M.S."/>
            <person name="Jansen J."/>
            <person name="Van den Hoogen J."/>
            <person name="Gungor B."/>
            <person name="Hartog M."/>
            <person name="Hontelez J."/>
            <person name="Verver J."/>
            <person name="Yang W.-C."/>
            <person name="Schijlen E."/>
            <person name="Repin R."/>
            <person name="Schilthuizen M."/>
            <person name="Schranz E."/>
            <person name="Heidstra R."/>
            <person name="Miyata K."/>
            <person name="Fedorova E."/>
            <person name="Kohlen W."/>
            <person name="Bisseling T."/>
            <person name="Smit S."/>
            <person name="Geurts R."/>
        </authorList>
    </citation>
    <scope>NUCLEOTIDE SEQUENCE [LARGE SCALE GENOMIC DNA]</scope>
    <source>
        <strain evidence="3">cv. WU1-14</strain>
    </source>
</reference>
<proteinExistence type="predicted"/>
<organism evidence="2 3">
    <name type="scientific">Parasponia andersonii</name>
    <name type="common">Sponia andersonii</name>
    <dbReference type="NCBI Taxonomy" id="3476"/>
    <lineage>
        <taxon>Eukaryota</taxon>
        <taxon>Viridiplantae</taxon>
        <taxon>Streptophyta</taxon>
        <taxon>Embryophyta</taxon>
        <taxon>Tracheophyta</taxon>
        <taxon>Spermatophyta</taxon>
        <taxon>Magnoliopsida</taxon>
        <taxon>eudicotyledons</taxon>
        <taxon>Gunneridae</taxon>
        <taxon>Pentapetalae</taxon>
        <taxon>rosids</taxon>
        <taxon>fabids</taxon>
        <taxon>Rosales</taxon>
        <taxon>Cannabaceae</taxon>
        <taxon>Parasponia</taxon>
    </lineage>
</organism>
<keyword evidence="3" id="KW-1185">Reference proteome</keyword>
<feature type="non-terminal residue" evidence="2">
    <location>
        <position position="1"/>
    </location>
</feature>
<sequence>KIPYISFVPSKTHSSTSSKNSTIAKEIKKKKIVLAQMKHSNVNNGVNKYAIYKANIFWVKCASLCKTKLSPSYGKIKNERERERERERTLGSKRWRNSNGGCEDSWWVAIARPRRSNQTLSALLLVQFELP</sequence>
<evidence type="ECO:0000313" key="2">
    <source>
        <dbReference type="EMBL" id="PON75168.1"/>
    </source>
</evidence>
<evidence type="ECO:0000313" key="3">
    <source>
        <dbReference type="Proteomes" id="UP000237105"/>
    </source>
</evidence>
<name>A0A2P5DPG3_PARAD</name>
<accession>A0A2P5DPG3</accession>
<dbReference type="Proteomes" id="UP000237105">
    <property type="component" value="Unassembled WGS sequence"/>
</dbReference>
<gene>
    <name evidence="2" type="ORF">PanWU01x14_045200</name>
</gene>
<dbReference type="AlphaFoldDB" id="A0A2P5DPG3"/>
<comment type="caution">
    <text evidence="2">The sequence shown here is derived from an EMBL/GenBank/DDBJ whole genome shotgun (WGS) entry which is preliminary data.</text>
</comment>
<dbReference type="EMBL" id="JXTB01000025">
    <property type="protein sequence ID" value="PON75168.1"/>
    <property type="molecule type" value="Genomic_DNA"/>
</dbReference>
<dbReference type="OrthoDB" id="10559041at2759"/>
<protein>
    <submittedName>
        <fullName evidence="2">Uncharacterized protein</fullName>
    </submittedName>
</protein>